<proteinExistence type="predicted"/>
<organism evidence="1 2">
    <name type="scientific">Prunus armeniaca</name>
    <name type="common">Apricot</name>
    <name type="synonym">Armeniaca vulgaris</name>
    <dbReference type="NCBI Taxonomy" id="36596"/>
    <lineage>
        <taxon>Eukaryota</taxon>
        <taxon>Viridiplantae</taxon>
        <taxon>Streptophyta</taxon>
        <taxon>Embryophyta</taxon>
        <taxon>Tracheophyta</taxon>
        <taxon>Spermatophyta</taxon>
        <taxon>Magnoliopsida</taxon>
        <taxon>eudicotyledons</taxon>
        <taxon>Gunneridae</taxon>
        <taxon>Pentapetalae</taxon>
        <taxon>rosids</taxon>
        <taxon>fabids</taxon>
        <taxon>Rosales</taxon>
        <taxon>Rosaceae</taxon>
        <taxon>Amygdaloideae</taxon>
        <taxon>Amygdaleae</taxon>
        <taxon>Prunus</taxon>
    </lineage>
</organism>
<name>A0A6J5X4J7_PRUAR</name>
<protein>
    <submittedName>
        <fullName evidence="1">Uncharacterized protein</fullName>
    </submittedName>
</protein>
<gene>
    <name evidence="1" type="ORF">ORAREDHAP_LOCUS26196</name>
</gene>
<reference evidence="2" key="1">
    <citation type="journal article" date="2020" name="Genome Biol.">
        <title>Gamete binning: chromosome-level and haplotype-resolved genome assembly enabled by high-throughput single-cell sequencing of gamete genomes.</title>
        <authorList>
            <person name="Campoy J.A."/>
            <person name="Sun H."/>
            <person name="Goel M."/>
            <person name="Jiao W.-B."/>
            <person name="Folz-Donahue K."/>
            <person name="Wang N."/>
            <person name="Rubio M."/>
            <person name="Liu C."/>
            <person name="Kukat C."/>
            <person name="Ruiz D."/>
            <person name="Huettel B."/>
            <person name="Schneeberger K."/>
        </authorList>
    </citation>
    <scope>NUCLEOTIDE SEQUENCE [LARGE SCALE GENOMIC DNA]</scope>
    <source>
        <strain evidence="2">cv. Rojo Pasion</strain>
    </source>
</reference>
<evidence type="ECO:0000313" key="1">
    <source>
        <dbReference type="EMBL" id="CAB4307483.1"/>
    </source>
</evidence>
<dbReference type="EMBL" id="CAEKKB010000004">
    <property type="protein sequence ID" value="CAB4307483.1"/>
    <property type="molecule type" value="Genomic_DNA"/>
</dbReference>
<accession>A0A6J5X4J7</accession>
<keyword evidence="2" id="KW-1185">Reference proteome</keyword>
<dbReference type="Proteomes" id="UP000507245">
    <property type="component" value="Unassembled WGS sequence"/>
</dbReference>
<sequence>MVVMGEWGRRKRVVAGGGFMGGGSVMGDGGGSVGSLRVVVVGESVRMGRGERWGDWSGVKGWWS</sequence>
<dbReference type="AlphaFoldDB" id="A0A6J5X4J7"/>
<evidence type="ECO:0000313" key="2">
    <source>
        <dbReference type="Proteomes" id="UP000507245"/>
    </source>
</evidence>